<dbReference type="OrthoDB" id="6119722at2759"/>
<dbReference type="Proteomes" id="UP000593567">
    <property type="component" value="Unassembled WGS sequence"/>
</dbReference>
<evidence type="ECO:0000313" key="2">
    <source>
        <dbReference type="EMBL" id="KAF6035792.1"/>
    </source>
</evidence>
<keyword evidence="3" id="KW-1185">Reference proteome</keyword>
<dbReference type="EMBL" id="VXIV02000828">
    <property type="protein sequence ID" value="KAF6035792.1"/>
    <property type="molecule type" value="Genomic_DNA"/>
</dbReference>
<comment type="caution">
    <text evidence="2">The sequence shown here is derived from an EMBL/GenBank/DDBJ whole genome shotgun (WGS) entry which is preliminary data.</text>
</comment>
<dbReference type="AlphaFoldDB" id="A0A7J7KAW0"/>
<evidence type="ECO:0000256" key="1">
    <source>
        <dbReference type="SAM" id="MobiDB-lite"/>
    </source>
</evidence>
<reference evidence="2" key="1">
    <citation type="submission" date="2020-06" db="EMBL/GenBank/DDBJ databases">
        <title>Draft genome of Bugula neritina, a colonial animal packing powerful symbionts and potential medicines.</title>
        <authorList>
            <person name="Rayko M."/>
        </authorList>
    </citation>
    <scope>NUCLEOTIDE SEQUENCE [LARGE SCALE GENOMIC DNA]</scope>
    <source>
        <strain evidence="2">Kwan_BN1</strain>
    </source>
</reference>
<proteinExistence type="predicted"/>
<accession>A0A7J7KAW0</accession>
<name>A0A7J7KAW0_BUGNE</name>
<protein>
    <submittedName>
        <fullName evidence="2">Uncharacterized protein</fullName>
    </submittedName>
</protein>
<sequence>MVKFNYGRLKNNVNKIRSYLKPEEISVMRSLESDGKFKAEHPMICSSSNATKIAAAHRRLNLNSYRRAQSAMPRIRQQHRNTKLCNKQDAVTKSVEISSLDEISEPSLLCSHQKERPKTTILSGHDEINDKELTLERNTTLLLEKITRAQKANKIHSTQVTYSCHDEKPPESDDSKGNKSVLDAFGPNPYEERRQKLLKTESQAFSQLTNKKQGFVEKVEKFIQENPCPISTEPAMTQEIINSIDSMTARPGRQYASNGAKARLPKRHGRLVIDLFAEIRKTRYLRVDDSQIDYSNSGTLAREFMKKTVQWRHYESKPLSFHDSAML</sequence>
<feature type="compositionally biased region" description="Basic and acidic residues" evidence="1">
    <location>
        <begin position="164"/>
        <end position="177"/>
    </location>
</feature>
<organism evidence="2 3">
    <name type="scientific">Bugula neritina</name>
    <name type="common">Brown bryozoan</name>
    <name type="synonym">Sertularia neritina</name>
    <dbReference type="NCBI Taxonomy" id="10212"/>
    <lineage>
        <taxon>Eukaryota</taxon>
        <taxon>Metazoa</taxon>
        <taxon>Spiralia</taxon>
        <taxon>Lophotrochozoa</taxon>
        <taxon>Bryozoa</taxon>
        <taxon>Gymnolaemata</taxon>
        <taxon>Cheilostomatida</taxon>
        <taxon>Flustrina</taxon>
        <taxon>Buguloidea</taxon>
        <taxon>Bugulidae</taxon>
        <taxon>Bugula</taxon>
    </lineage>
</organism>
<feature type="region of interest" description="Disordered" evidence="1">
    <location>
        <begin position="157"/>
        <end position="188"/>
    </location>
</feature>
<gene>
    <name evidence="2" type="ORF">EB796_005893</name>
</gene>
<evidence type="ECO:0000313" key="3">
    <source>
        <dbReference type="Proteomes" id="UP000593567"/>
    </source>
</evidence>